<reference evidence="4" key="2">
    <citation type="journal article" date="2015" name="Data Brief">
        <title>Shoot transcriptome of the giant reed, Arundo donax.</title>
        <authorList>
            <person name="Barrero R.A."/>
            <person name="Guerrero F.D."/>
            <person name="Moolhuijzen P."/>
            <person name="Goolsby J.A."/>
            <person name="Tidwell J."/>
            <person name="Bellgard S.E."/>
            <person name="Bellgard M.I."/>
        </authorList>
    </citation>
    <scope>NUCLEOTIDE SEQUENCE</scope>
    <source>
        <tissue evidence="4">Shoot tissue taken approximately 20 cm above the soil surface</tissue>
    </source>
</reference>
<keyword evidence="2" id="KW-0456">Lyase</keyword>
<dbReference type="InterPro" id="IPR015424">
    <property type="entry name" value="PyrdxlP-dep_Trfase"/>
</dbReference>
<dbReference type="GO" id="GO:0005737">
    <property type="term" value="C:cytoplasm"/>
    <property type="evidence" value="ECO:0007669"/>
    <property type="project" value="TreeGrafter"/>
</dbReference>
<dbReference type="InterPro" id="IPR010977">
    <property type="entry name" value="Aromatic_deC"/>
</dbReference>
<dbReference type="SUPFAM" id="SSF53383">
    <property type="entry name" value="PLP-dependent transferases"/>
    <property type="match status" value="1"/>
</dbReference>
<evidence type="ECO:0000256" key="3">
    <source>
        <dbReference type="ARBA" id="ARBA00022898"/>
    </source>
</evidence>
<dbReference type="Pfam" id="PF00282">
    <property type="entry name" value="Pyridoxal_deC"/>
    <property type="match status" value="1"/>
</dbReference>
<evidence type="ECO:0000256" key="2">
    <source>
        <dbReference type="ARBA" id="ARBA00022793"/>
    </source>
</evidence>
<name>A0A0A9F7V1_ARUDO</name>
<dbReference type="InterPro" id="IPR015422">
    <property type="entry name" value="PyrdxlP-dep_Trfase_small"/>
</dbReference>
<dbReference type="GO" id="GO:0016831">
    <property type="term" value="F:carboxy-lyase activity"/>
    <property type="evidence" value="ECO:0007669"/>
    <property type="project" value="UniProtKB-KW"/>
</dbReference>
<dbReference type="PANTHER" id="PTHR11999:SF70">
    <property type="entry name" value="MIP05841P"/>
    <property type="match status" value="1"/>
</dbReference>
<comment type="cofactor">
    <cofactor evidence="1">
        <name>pyridoxal 5'-phosphate</name>
        <dbReference type="ChEBI" id="CHEBI:597326"/>
    </cofactor>
</comment>
<sequence length="113" mass="12899">MVLRLYGVENLQSYIRKHIALAEQFEQLVISDSRFEVVTPRTFSLVCFRLLALVSDQDDGRKLNYDLMDAANSSGKIFISHTVLSGKFILRFTVGAPLTEKRHVLCCLEAYTR</sequence>
<dbReference type="EMBL" id="GBRH01190597">
    <property type="protein sequence ID" value="JAE07299.1"/>
    <property type="molecule type" value="Transcribed_RNA"/>
</dbReference>
<dbReference type="GO" id="GO:0019752">
    <property type="term" value="P:carboxylic acid metabolic process"/>
    <property type="evidence" value="ECO:0007669"/>
    <property type="project" value="InterPro"/>
</dbReference>
<evidence type="ECO:0000313" key="4">
    <source>
        <dbReference type="EMBL" id="JAE07299.1"/>
    </source>
</evidence>
<evidence type="ECO:0000256" key="1">
    <source>
        <dbReference type="ARBA" id="ARBA00001933"/>
    </source>
</evidence>
<keyword evidence="2" id="KW-0210">Decarboxylase</keyword>
<dbReference type="GO" id="GO:0030170">
    <property type="term" value="F:pyridoxal phosphate binding"/>
    <property type="evidence" value="ECO:0007669"/>
    <property type="project" value="InterPro"/>
</dbReference>
<dbReference type="Gene3D" id="3.90.1150.10">
    <property type="entry name" value="Aspartate Aminotransferase, domain 1"/>
    <property type="match status" value="1"/>
</dbReference>
<accession>A0A0A9F7V1</accession>
<protein>
    <submittedName>
        <fullName evidence="4">Uncharacterized protein</fullName>
    </submittedName>
</protein>
<dbReference type="PANTHER" id="PTHR11999">
    <property type="entry name" value="GROUP II PYRIDOXAL-5-PHOSPHATE DECARBOXYLASE"/>
    <property type="match status" value="1"/>
</dbReference>
<dbReference type="InterPro" id="IPR002129">
    <property type="entry name" value="PyrdxlP-dep_de-COase"/>
</dbReference>
<keyword evidence="3" id="KW-0663">Pyridoxal phosphate</keyword>
<reference evidence="4" key="1">
    <citation type="submission" date="2014-09" db="EMBL/GenBank/DDBJ databases">
        <authorList>
            <person name="Magalhaes I.L.F."/>
            <person name="Oliveira U."/>
            <person name="Santos F.R."/>
            <person name="Vidigal T.H.D.A."/>
            <person name="Brescovit A.D."/>
            <person name="Santos A.J."/>
        </authorList>
    </citation>
    <scope>NUCLEOTIDE SEQUENCE</scope>
    <source>
        <tissue evidence="4">Shoot tissue taken approximately 20 cm above the soil surface</tissue>
    </source>
</reference>
<proteinExistence type="predicted"/>
<dbReference type="AlphaFoldDB" id="A0A0A9F7V1"/>
<organism evidence="4">
    <name type="scientific">Arundo donax</name>
    <name type="common">Giant reed</name>
    <name type="synonym">Donax arundinaceus</name>
    <dbReference type="NCBI Taxonomy" id="35708"/>
    <lineage>
        <taxon>Eukaryota</taxon>
        <taxon>Viridiplantae</taxon>
        <taxon>Streptophyta</taxon>
        <taxon>Embryophyta</taxon>
        <taxon>Tracheophyta</taxon>
        <taxon>Spermatophyta</taxon>
        <taxon>Magnoliopsida</taxon>
        <taxon>Liliopsida</taxon>
        <taxon>Poales</taxon>
        <taxon>Poaceae</taxon>
        <taxon>PACMAD clade</taxon>
        <taxon>Arundinoideae</taxon>
        <taxon>Arundineae</taxon>
        <taxon>Arundo</taxon>
    </lineage>
</organism>